<protein>
    <submittedName>
        <fullName evidence="2">Uncharacterized protein</fullName>
    </submittedName>
</protein>
<dbReference type="Proteomes" id="UP000223968">
    <property type="component" value="Unassembled WGS sequence"/>
</dbReference>
<reference evidence="2 3" key="1">
    <citation type="submission" date="2017-10" db="EMBL/GenBank/DDBJ databases">
        <title>Comparative genomics in systemic dimorphic fungi from Ajellomycetaceae.</title>
        <authorList>
            <person name="Munoz J.F."/>
            <person name="Mcewen J.G."/>
            <person name="Clay O.K."/>
            <person name="Cuomo C.A."/>
        </authorList>
    </citation>
    <scope>NUCLEOTIDE SEQUENCE [LARGE SCALE GENOMIC DNA]</scope>
    <source>
        <strain evidence="2 3">UAMH5409</strain>
    </source>
</reference>
<sequence length="154" mass="17012">MHDDVPDTIRDQLYAEESLERQRKTKQPVTESTCPPININLFPAQSDPSMLTTPAGTPAVYPSSRSADPDPIIISTLLDVAVEQVASITKKPVMVRSNCLDLKQIYEDQDWDFFVKNGVKGVVGGYHLDVRVQSAPKPARSQKHGEAPPRDSVD</sequence>
<proteinExistence type="predicted"/>
<evidence type="ECO:0000256" key="1">
    <source>
        <dbReference type="SAM" id="MobiDB-lite"/>
    </source>
</evidence>
<dbReference type="EMBL" id="PDNB01000075">
    <property type="protein sequence ID" value="PGH11271.1"/>
    <property type="molecule type" value="Genomic_DNA"/>
</dbReference>
<name>A0A2B7XR83_9EURO</name>
<dbReference type="OrthoDB" id="4232626at2759"/>
<evidence type="ECO:0000313" key="3">
    <source>
        <dbReference type="Proteomes" id="UP000223968"/>
    </source>
</evidence>
<feature type="compositionally biased region" description="Polar residues" evidence="1">
    <location>
        <begin position="46"/>
        <end position="55"/>
    </location>
</feature>
<accession>A0A2B7XR83</accession>
<keyword evidence="3" id="KW-1185">Reference proteome</keyword>
<organism evidence="2 3">
    <name type="scientific">Helicocarpus griseus UAMH5409</name>
    <dbReference type="NCBI Taxonomy" id="1447875"/>
    <lineage>
        <taxon>Eukaryota</taxon>
        <taxon>Fungi</taxon>
        <taxon>Dikarya</taxon>
        <taxon>Ascomycota</taxon>
        <taxon>Pezizomycotina</taxon>
        <taxon>Eurotiomycetes</taxon>
        <taxon>Eurotiomycetidae</taxon>
        <taxon>Onygenales</taxon>
        <taxon>Ajellomycetaceae</taxon>
        <taxon>Helicocarpus</taxon>
    </lineage>
</organism>
<feature type="region of interest" description="Disordered" evidence="1">
    <location>
        <begin position="133"/>
        <end position="154"/>
    </location>
</feature>
<dbReference type="STRING" id="1447875.A0A2B7XR83"/>
<feature type="compositionally biased region" description="Basic and acidic residues" evidence="1">
    <location>
        <begin position="143"/>
        <end position="154"/>
    </location>
</feature>
<comment type="caution">
    <text evidence="2">The sequence shown here is derived from an EMBL/GenBank/DDBJ whole genome shotgun (WGS) entry which is preliminary data.</text>
</comment>
<feature type="region of interest" description="Disordered" evidence="1">
    <location>
        <begin position="1"/>
        <end position="66"/>
    </location>
</feature>
<dbReference type="AlphaFoldDB" id="A0A2B7XR83"/>
<evidence type="ECO:0000313" key="2">
    <source>
        <dbReference type="EMBL" id="PGH11271.1"/>
    </source>
</evidence>
<feature type="compositionally biased region" description="Basic and acidic residues" evidence="1">
    <location>
        <begin position="1"/>
        <end position="10"/>
    </location>
</feature>
<gene>
    <name evidence="2" type="ORF">AJ79_05006</name>
</gene>